<gene>
    <name evidence="1" type="ORF">X801_01261</name>
</gene>
<organism evidence="1 2">
    <name type="scientific">Opisthorchis viverrini</name>
    <name type="common">Southeast Asian liver fluke</name>
    <dbReference type="NCBI Taxonomy" id="6198"/>
    <lineage>
        <taxon>Eukaryota</taxon>
        <taxon>Metazoa</taxon>
        <taxon>Spiralia</taxon>
        <taxon>Lophotrochozoa</taxon>
        <taxon>Platyhelminthes</taxon>
        <taxon>Trematoda</taxon>
        <taxon>Digenea</taxon>
        <taxon>Opisthorchiida</taxon>
        <taxon>Opisthorchiata</taxon>
        <taxon>Opisthorchiidae</taxon>
        <taxon>Opisthorchis</taxon>
    </lineage>
</organism>
<sequence>MEKLGGIARPTNSEVLGASHCPETNEQVNALKRCVKSIPDPKESPVCVEQDTANNLSNNRHLLKLNLNLANCHGFVGSSASTIARITLDPADRFSYLVHHCANDAVQTSRRCGVLKPEEGRAEALRTLLLSFSDPHIIATTSMEEASEAHEAADAFP</sequence>
<dbReference type="EMBL" id="KV891672">
    <property type="protein sequence ID" value="OON22834.1"/>
    <property type="molecule type" value="Genomic_DNA"/>
</dbReference>
<proteinExistence type="predicted"/>
<accession>A0A1S8X7Z2</accession>
<protein>
    <submittedName>
        <fullName evidence="1">Uncharacterized protein</fullName>
    </submittedName>
</protein>
<name>A0A1S8X7Z2_OPIVI</name>
<evidence type="ECO:0000313" key="1">
    <source>
        <dbReference type="EMBL" id="OON22834.1"/>
    </source>
</evidence>
<reference evidence="1 2" key="1">
    <citation type="submission" date="2015-03" db="EMBL/GenBank/DDBJ databases">
        <title>Draft genome of the nematode, Opisthorchis viverrini.</title>
        <authorList>
            <person name="Mitreva M."/>
        </authorList>
    </citation>
    <scope>NUCLEOTIDE SEQUENCE [LARGE SCALE GENOMIC DNA]</scope>
    <source>
        <strain evidence="1">Khon Kaen</strain>
    </source>
</reference>
<feature type="non-terminal residue" evidence="1">
    <location>
        <position position="157"/>
    </location>
</feature>
<dbReference type="Proteomes" id="UP000243686">
    <property type="component" value="Unassembled WGS sequence"/>
</dbReference>
<dbReference type="AlphaFoldDB" id="A0A1S8X7Z2"/>
<evidence type="ECO:0000313" key="2">
    <source>
        <dbReference type="Proteomes" id="UP000243686"/>
    </source>
</evidence>
<keyword evidence="2" id="KW-1185">Reference proteome</keyword>